<feature type="compositionally biased region" description="Low complexity" evidence="1">
    <location>
        <begin position="324"/>
        <end position="333"/>
    </location>
</feature>
<feature type="compositionally biased region" description="Low complexity" evidence="1">
    <location>
        <begin position="472"/>
        <end position="486"/>
    </location>
</feature>
<gene>
    <name evidence="2" type="ORF">U0070_024724</name>
</gene>
<evidence type="ECO:0000313" key="2">
    <source>
        <dbReference type="EMBL" id="KAK7806377.1"/>
    </source>
</evidence>
<reference evidence="2 3" key="1">
    <citation type="journal article" date="2023" name="bioRxiv">
        <title>Conserved and derived expression patterns and positive selection on dental genes reveal complex evolutionary context of ever-growing rodent molars.</title>
        <authorList>
            <person name="Calamari Z.T."/>
            <person name="Song A."/>
            <person name="Cohen E."/>
            <person name="Akter M."/>
            <person name="Roy R.D."/>
            <person name="Hallikas O."/>
            <person name="Christensen M.M."/>
            <person name="Li P."/>
            <person name="Marangoni P."/>
            <person name="Jernvall J."/>
            <person name="Klein O.D."/>
        </authorList>
    </citation>
    <scope>NUCLEOTIDE SEQUENCE [LARGE SCALE GENOMIC DNA]</scope>
    <source>
        <strain evidence="2">V071</strain>
    </source>
</reference>
<evidence type="ECO:0000256" key="1">
    <source>
        <dbReference type="SAM" id="MobiDB-lite"/>
    </source>
</evidence>
<evidence type="ECO:0000313" key="3">
    <source>
        <dbReference type="Proteomes" id="UP001488838"/>
    </source>
</evidence>
<accession>A0AAW0HWJ4</accession>
<proteinExistence type="predicted"/>
<keyword evidence="3" id="KW-1185">Reference proteome</keyword>
<dbReference type="Proteomes" id="UP001488838">
    <property type="component" value="Unassembled WGS sequence"/>
</dbReference>
<sequence length="622" mass="66534">MNQTPCAAEDDRNRIFLASTSQELGLQVQRRTEKGLNTIQNKCGSKETLKRLSKGKRSSMAVPLCNAGHMLLAKTGSGAQVNGQVQQDGHQHPQEFIKKMPLFVAHPPLVRQLLFFLQQLLVESNWVPARHDVISVPYSLFTTRVRVVFTWPVYCTAPAEVLVWQIINYRSTSSLQLAPNLLLVTSSLRPALSHGRGPQQGPQGDKECQQVKALSQHHANLPKQTKFLRDMMGKCAASHYEQGQGAAHGVQGQATASGSSHLSLEVLNLCNTTVCVMFVALGILKLGRCHLLFYPSPADAPRTICIFTRPEGGRYRGATEPLTRSSARSSRPAPSQPLTVPVHRVALSLSDVHLVEASAHAHRLDGHQLLHLGLGPRCPRAEAAGAVLVVFLPGAGGRATHRVSIAALRPGTGARGLQQGPEGELDAQRVVAYEGLPGLLVLLVEPANLLRAQLRHYLVAVPGCGVAGPGALPVPGAPSRRPAAPRVRGDQRRRRRRRAAAARALALAVVAQRRARLGRAEVVVLVAEARVQGKVGQVVGARRQVQRLGVQQRQRHPVSRLVLEAAAAAAERVRRVRAQLPGAAAAAVTLGAPRGAAARVVHAAGASATRASDAAALSARTL</sequence>
<feature type="region of interest" description="Disordered" evidence="1">
    <location>
        <begin position="472"/>
        <end position="495"/>
    </location>
</feature>
<dbReference type="AlphaFoldDB" id="A0AAW0HWJ4"/>
<feature type="region of interest" description="Disordered" evidence="1">
    <location>
        <begin position="316"/>
        <end position="337"/>
    </location>
</feature>
<comment type="caution">
    <text evidence="2">The sequence shown here is derived from an EMBL/GenBank/DDBJ whole genome shotgun (WGS) entry which is preliminary data.</text>
</comment>
<organism evidence="2 3">
    <name type="scientific">Myodes glareolus</name>
    <name type="common">Bank vole</name>
    <name type="synonym">Clethrionomys glareolus</name>
    <dbReference type="NCBI Taxonomy" id="447135"/>
    <lineage>
        <taxon>Eukaryota</taxon>
        <taxon>Metazoa</taxon>
        <taxon>Chordata</taxon>
        <taxon>Craniata</taxon>
        <taxon>Vertebrata</taxon>
        <taxon>Euteleostomi</taxon>
        <taxon>Mammalia</taxon>
        <taxon>Eutheria</taxon>
        <taxon>Euarchontoglires</taxon>
        <taxon>Glires</taxon>
        <taxon>Rodentia</taxon>
        <taxon>Myomorpha</taxon>
        <taxon>Muroidea</taxon>
        <taxon>Cricetidae</taxon>
        <taxon>Arvicolinae</taxon>
        <taxon>Myodes</taxon>
    </lineage>
</organism>
<dbReference type="EMBL" id="JBBHLL010000303">
    <property type="protein sequence ID" value="KAK7806377.1"/>
    <property type="molecule type" value="Genomic_DNA"/>
</dbReference>
<name>A0AAW0HWJ4_MYOGA</name>
<protein>
    <submittedName>
        <fullName evidence="2">Uncharacterized protein</fullName>
    </submittedName>
</protein>